<dbReference type="GO" id="GO:0005525">
    <property type="term" value="F:GTP binding"/>
    <property type="evidence" value="ECO:0007669"/>
    <property type="project" value="InterPro"/>
</dbReference>
<dbReference type="InterPro" id="IPR005662">
    <property type="entry name" value="GTPase_Era-like"/>
</dbReference>
<keyword evidence="3" id="KW-1185">Reference proteome</keyword>
<dbReference type="EMBL" id="AABTCC010000002">
    <property type="protein sequence ID" value="EAI8858483.1"/>
    <property type="molecule type" value="Genomic_DNA"/>
</dbReference>
<dbReference type="OMA" id="DLMIHLM"/>
<dbReference type="GeneID" id="61064281"/>
<name>A0A5L8LDS9_CAMFE</name>
<evidence type="ECO:0000259" key="1">
    <source>
        <dbReference type="Pfam" id="PF00350"/>
    </source>
</evidence>
<dbReference type="Gene3D" id="3.40.50.300">
    <property type="entry name" value="P-loop containing nucleotide triphosphate hydrolases"/>
    <property type="match status" value="1"/>
</dbReference>
<dbReference type="InterPro" id="IPR027417">
    <property type="entry name" value="P-loop_NTPase"/>
</dbReference>
<dbReference type="SUPFAM" id="SSF52540">
    <property type="entry name" value="P-loop containing nucleoside triphosphate hydrolases"/>
    <property type="match status" value="1"/>
</dbReference>
<proteinExistence type="predicted"/>
<accession>A0A5L8LDS9</accession>
<comment type="caution">
    <text evidence="2">The sequence shown here is derived from an EMBL/GenBank/DDBJ whole genome shotgun (WGS) entry which is preliminary data.</text>
</comment>
<evidence type="ECO:0000313" key="3">
    <source>
        <dbReference type="Proteomes" id="UP000535509"/>
    </source>
</evidence>
<dbReference type="Pfam" id="PF00350">
    <property type="entry name" value="Dynamin_N"/>
    <property type="match status" value="1"/>
</dbReference>
<dbReference type="GO" id="GO:0043024">
    <property type="term" value="F:ribosomal small subunit binding"/>
    <property type="evidence" value="ECO:0007669"/>
    <property type="project" value="TreeGrafter"/>
</dbReference>
<dbReference type="GO" id="GO:0019843">
    <property type="term" value="F:rRNA binding"/>
    <property type="evidence" value="ECO:0007669"/>
    <property type="project" value="TreeGrafter"/>
</dbReference>
<feature type="domain" description="Dynamin N-terminal" evidence="1">
    <location>
        <begin position="169"/>
        <end position="339"/>
    </location>
</feature>
<dbReference type="GO" id="GO:0000028">
    <property type="term" value="P:ribosomal small subunit assembly"/>
    <property type="evidence" value="ECO:0007669"/>
    <property type="project" value="TreeGrafter"/>
</dbReference>
<gene>
    <name evidence="2" type="ORF">CX802_01290</name>
</gene>
<dbReference type="InterPro" id="IPR045063">
    <property type="entry name" value="Dynamin_N"/>
</dbReference>
<dbReference type="PANTHER" id="PTHR42698">
    <property type="entry name" value="GTPASE ERA"/>
    <property type="match status" value="1"/>
</dbReference>
<dbReference type="AlphaFoldDB" id="A0A5L8LDS9"/>
<dbReference type="PANTHER" id="PTHR42698:SF1">
    <property type="entry name" value="GTPASE ERA, MITOCHONDRIAL"/>
    <property type="match status" value="1"/>
</dbReference>
<protein>
    <submittedName>
        <fullName evidence="2">GTP-binding protein</fullName>
    </submittedName>
</protein>
<evidence type="ECO:0000313" key="2">
    <source>
        <dbReference type="EMBL" id="EAI8858483.1"/>
    </source>
</evidence>
<dbReference type="RefSeq" id="WP_002848662.1">
    <property type="nucleotide sequence ID" value="NZ_AACCWR020000015.1"/>
</dbReference>
<reference evidence="2 3" key="1">
    <citation type="submission" date="2018-06" db="EMBL/GenBank/DDBJ databases">
        <authorList>
            <consortium name="PulseNet: The National Subtyping Network for Foodborne Disease Surveillance"/>
            <person name="Tarr C.L."/>
            <person name="Trees E."/>
            <person name="Katz L.S."/>
            <person name="Carleton-Romer H.A."/>
            <person name="Stroika S."/>
            <person name="Kucerova Z."/>
            <person name="Roache K.F."/>
            <person name="Sabol A.L."/>
            <person name="Besser J."/>
            <person name="Gerner-Smidt P."/>
        </authorList>
    </citation>
    <scope>NUCLEOTIDE SEQUENCE [LARGE SCALE GENOMIC DNA]</scope>
    <source>
        <strain evidence="2 3">PNUSAC001503</strain>
    </source>
</reference>
<organism evidence="2 3">
    <name type="scientific">Campylobacter fetus</name>
    <dbReference type="NCBI Taxonomy" id="196"/>
    <lineage>
        <taxon>Bacteria</taxon>
        <taxon>Pseudomonadati</taxon>
        <taxon>Campylobacterota</taxon>
        <taxon>Epsilonproteobacteria</taxon>
        <taxon>Campylobacterales</taxon>
        <taxon>Campylobacteraceae</taxon>
        <taxon>Campylobacter</taxon>
    </lineage>
</organism>
<sequence>MGDFLSQIWGISKLYIKNDYKRVVSSDEAAILLCVSPKNYDRYLTLVSFKEIFKRLELDLNEYSVQLMQIAVLNGISSLEIDFDSTKKSLEELAKNDIISFSDFKRITQFLDSLRLAKKRSLDKQGSAFHKNLETLNEICLDLKKYGYKELEKRINLAYDSANNSKFYLAVTGVINAGKSSTLNALMKKQLLGASNIPETANLSIITYSKDEFAKVVFWSEDELIKMGLEPKKLISKKVDIGELKNYTTAANEISRYVKEVILGIDLDILKDGINIVDTPGLDDAVVLREELTKAYMQESDFTLHLMNASQSATKKDISFIINTLKNGKSGGLIIVLTHIDKLSKNDLKEVLNYTKNSIKTELNDYGFSEELARDTQYFMVSAVQNEGIDELKNYLYESFFGPNSKKATLIIDNYKKELTHIINFITKDLKYRNSVINGDAKEFGQKLALLENELEKLNFNLSEINSELDNLNKNLDYSNLNEFSTLKSISSRLKDRIVSDVKYANSKKQKVDFDRTNVILESGFRDMFIDFFRDFKHKISKDIESFYEILKLKLNTKDEIINLPNIKEYLDANMPKISYEKLKTQVKDSIKNSQNIETLSSTLIKLFDDFIAGLNLKNELNRLASLCTNEFINSIEKQTTQMKMALELKKSELQSFIGETMQESNAKELLRKDIEEKLLNLEEIHNRIIAC</sequence>
<dbReference type="Proteomes" id="UP000535509">
    <property type="component" value="Unassembled WGS sequence"/>
</dbReference>